<keyword evidence="15" id="KW-1185">Reference proteome</keyword>
<dbReference type="InterPro" id="IPR007693">
    <property type="entry name" value="DNA_helicase_DnaB-like_N"/>
</dbReference>
<dbReference type="Gene3D" id="1.10.860.10">
    <property type="entry name" value="DNAb Helicase, Chain A"/>
    <property type="match status" value="1"/>
</dbReference>
<dbReference type="PANTHER" id="PTHR30153:SF2">
    <property type="entry name" value="REPLICATIVE DNA HELICASE"/>
    <property type="match status" value="1"/>
</dbReference>
<dbReference type="PANTHER" id="PTHR30153">
    <property type="entry name" value="REPLICATIVE DNA HELICASE DNAB"/>
    <property type="match status" value="1"/>
</dbReference>
<dbReference type="Pfam" id="PF00772">
    <property type="entry name" value="DnaB"/>
    <property type="match status" value="1"/>
</dbReference>
<comment type="similarity">
    <text evidence="1 12">Belongs to the helicase family. DnaB subfamily.</text>
</comment>
<dbReference type="GO" id="GO:0043139">
    <property type="term" value="F:5'-3' DNA helicase activity"/>
    <property type="evidence" value="ECO:0007669"/>
    <property type="project" value="UniProtKB-EC"/>
</dbReference>
<evidence type="ECO:0000256" key="3">
    <source>
        <dbReference type="ARBA" id="ARBA00022705"/>
    </source>
</evidence>
<keyword evidence="7 12" id="KW-0067">ATP-binding</keyword>
<dbReference type="CDD" id="cd00984">
    <property type="entry name" value="DnaB_C"/>
    <property type="match status" value="1"/>
</dbReference>
<feature type="domain" description="SF4 helicase" evidence="13">
    <location>
        <begin position="193"/>
        <end position="469"/>
    </location>
</feature>
<evidence type="ECO:0000313" key="14">
    <source>
        <dbReference type="EMBL" id="SPT68830.1"/>
    </source>
</evidence>
<keyword evidence="5 12" id="KW-0378">Hydrolase</keyword>
<reference evidence="14 15" key="1">
    <citation type="submission" date="2018-06" db="EMBL/GenBank/DDBJ databases">
        <authorList>
            <consortium name="Pathogen Informatics"/>
            <person name="Doyle S."/>
        </authorList>
    </citation>
    <scope>NUCLEOTIDE SEQUENCE [LARGE SCALE GENOMIC DNA]</scope>
    <source>
        <strain evidence="14 15">NCTC13093</strain>
    </source>
</reference>
<comment type="function">
    <text evidence="12">The main replicative DNA helicase, it participates in initiation and elongation during chromosome replication. Travels ahead of the DNA replisome, separating dsDNA into templates for DNA synthesis. A processive ATP-dependent 5'-3' DNA helicase it has DNA-dependent ATPase activity.</text>
</comment>
<name>A0A2X0V6D6_9GAMM</name>
<keyword evidence="9" id="KW-0413">Isomerase</keyword>
<keyword evidence="6 12" id="KW-0347">Helicase</keyword>
<dbReference type="InterPro" id="IPR007692">
    <property type="entry name" value="DNA_helicase_DnaB"/>
</dbReference>
<evidence type="ECO:0000256" key="1">
    <source>
        <dbReference type="ARBA" id="ARBA00008428"/>
    </source>
</evidence>
<dbReference type="AlphaFoldDB" id="A0A2X0V6D6"/>
<keyword evidence="3 12" id="KW-0235">DNA replication</keyword>
<evidence type="ECO:0000256" key="2">
    <source>
        <dbReference type="ARBA" id="ARBA00022515"/>
    </source>
</evidence>
<dbReference type="EC" id="5.6.2.3" evidence="11 12"/>
<dbReference type="SUPFAM" id="SSF48024">
    <property type="entry name" value="N-terminal domain of DnaB helicase"/>
    <property type="match status" value="1"/>
</dbReference>
<organism evidence="14 15">
    <name type="scientific">Anaerobiospirillum thomasii</name>
    <dbReference type="NCBI Taxonomy" id="179995"/>
    <lineage>
        <taxon>Bacteria</taxon>
        <taxon>Pseudomonadati</taxon>
        <taxon>Pseudomonadota</taxon>
        <taxon>Gammaproteobacteria</taxon>
        <taxon>Aeromonadales</taxon>
        <taxon>Succinivibrionaceae</taxon>
        <taxon>Anaerobiospirillum</taxon>
    </lineage>
</organism>
<evidence type="ECO:0000256" key="7">
    <source>
        <dbReference type="ARBA" id="ARBA00022840"/>
    </source>
</evidence>
<sequence>MAEYKTKNYSSGELQKDPPKDLEAERNLLGSLLLDGTLLTRIGSEIGPLAVDDFASEKNRLIYNAILKRATSSDDFNPTVMCALLENEGLLDKVGGRAYVSSLCSITGPSSAAVEYATIIRNNAKRRRLIDVAEHIAKIGYMPEGRGIDEIFDEAQGLIFKLSEENAHTDSGPQEVVPIAISLLEKIQKDMTLGVKMTGISTGFRELDELTSGLQPGSLNIVAARPGIGKTSFSMNIIENIAMNPENTKPALVFSLEMPAHQIVLRMLSTFGRVSMKDLQEGKVLSNQWRDIISKVSMLTYGEGDDKKNKLFIDDSGDITPLEVRSRARKLALEHGGLSCIMIDYIQLMKGQTRSENRALEVGEISRSLKMLAKDLDVPVIALSQLNREVEGRKDHRPMNSDLRESGSLEQDADMIMFLHRESVYKSDEEADESKAILIVSKNRNGALKDIELQFQGAYTAFYDKDNIIASMEEPPLSENYYQ</sequence>
<evidence type="ECO:0000259" key="13">
    <source>
        <dbReference type="PROSITE" id="PS51199"/>
    </source>
</evidence>
<dbReference type="GO" id="GO:0006269">
    <property type="term" value="P:DNA replication, synthesis of primer"/>
    <property type="evidence" value="ECO:0007669"/>
    <property type="project" value="UniProtKB-UniRule"/>
</dbReference>
<dbReference type="Proteomes" id="UP000250086">
    <property type="component" value="Unassembled WGS sequence"/>
</dbReference>
<comment type="catalytic activity">
    <reaction evidence="10 12">
        <text>ATP + H2O = ADP + phosphate + H(+)</text>
        <dbReference type="Rhea" id="RHEA:13065"/>
        <dbReference type="ChEBI" id="CHEBI:15377"/>
        <dbReference type="ChEBI" id="CHEBI:15378"/>
        <dbReference type="ChEBI" id="CHEBI:30616"/>
        <dbReference type="ChEBI" id="CHEBI:43474"/>
        <dbReference type="ChEBI" id="CHEBI:456216"/>
        <dbReference type="EC" id="5.6.2.3"/>
    </reaction>
</comment>
<dbReference type="Gene3D" id="3.40.50.300">
    <property type="entry name" value="P-loop containing nucleotide triphosphate hydrolases"/>
    <property type="match status" value="1"/>
</dbReference>
<evidence type="ECO:0000256" key="6">
    <source>
        <dbReference type="ARBA" id="ARBA00022806"/>
    </source>
</evidence>
<dbReference type="GO" id="GO:0003677">
    <property type="term" value="F:DNA binding"/>
    <property type="evidence" value="ECO:0007669"/>
    <property type="project" value="UniProtKB-UniRule"/>
</dbReference>
<evidence type="ECO:0000256" key="8">
    <source>
        <dbReference type="ARBA" id="ARBA00023125"/>
    </source>
</evidence>
<dbReference type="InterPro" id="IPR036185">
    <property type="entry name" value="DNA_heli_DnaB-like_N_sf"/>
</dbReference>
<evidence type="ECO:0000256" key="10">
    <source>
        <dbReference type="ARBA" id="ARBA00048954"/>
    </source>
</evidence>
<evidence type="ECO:0000256" key="5">
    <source>
        <dbReference type="ARBA" id="ARBA00022801"/>
    </source>
</evidence>
<dbReference type="GO" id="GO:0005524">
    <property type="term" value="F:ATP binding"/>
    <property type="evidence" value="ECO:0007669"/>
    <property type="project" value="UniProtKB-UniRule"/>
</dbReference>
<evidence type="ECO:0000313" key="15">
    <source>
        <dbReference type="Proteomes" id="UP000250086"/>
    </source>
</evidence>
<protein>
    <recommendedName>
        <fullName evidence="11 12">Replicative DNA helicase</fullName>
        <ecNumber evidence="11 12">5.6.2.3</ecNumber>
    </recommendedName>
</protein>
<dbReference type="Pfam" id="PF03796">
    <property type="entry name" value="DnaB_C"/>
    <property type="match status" value="1"/>
</dbReference>
<dbReference type="InterPro" id="IPR016136">
    <property type="entry name" value="DNA_helicase_N/primase_C"/>
</dbReference>
<evidence type="ECO:0000256" key="9">
    <source>
        <dbReference type="ARBA" id="ARBA00023235"/>
    </source>
</evidence>
<keyword evidence="4 12" id="KW-0547">Nucleotide-binding</keyword>
<dbReference type="InterPro" id="IPR007694">
    <property type="entry name" value="DNA_helicase_DnaB-like_C"/>
</dbReference>
<dbReference type="NCBIfam" id="TIGR00665">
    <property type="entry name" value="DnaB"/>
    <property type="match status" value="1"/>
</dbReference>
<dbReference type="OrthoDB" id="9773982at2"/>
<dbReference type="InterPro" id="IPR027417">
    <property type="entry name" value="P-loop_NTPase"/>
</dbReference>
<gene>
    <name evidence="14" type="primary">dnaB</name>
    <name evidence="14" type="ORF">NCTC13093_00173</name>
</gene>
<dbReference type="PROSITE" id="PS51199">
    <property type="entry name" value="SF4_HELICASE"/>
    <property type="match status" value="1"/>
</dbReference>
<evidence type="ECO:0000256" key="4">
    <source>
        <dbReference type="ARBA" id="ARBA00022741"/>
    </source>
</evidence>
<dbReference type="RefSeq" id="WP_113743045.1">
    <property type="nucleotide sequence ID" value="NZ_UAPU01000005.1"/>
</dbReference>
<evidence type="ECO:0000256" key="12">
    <source>
        <dbReference type="RuleBase" id="RU362085"/>
    </source>
</evidence>
<keyword evidence="8 12" id="KW-0238">DNA-binding</keyword>
<dbReference type="GO" id="GO:0005829">
    <property type="term" value="C:cytosol"/>
    <property type="evidence" value="ECO:0007669"/>
    <property type="project" value="TreeGrafter"/>
</dbReference>
<dbReference type="SUPFAM" id="SSF52540">
    <property type="entry name" value="P-loop containing nucleoside triphosphate hydrolases"/>
    <property type="match status" value="1"/>
</dbReference>
<accession>A0A2X0V6D6</accession>
<dbReference type="EMBL" id="UAPV01000001">
    <property type="protein sequence ID" value="SPT68830.1"/>
    <property type="molecule type" value="Genomic_DNA"/>
</dbReference>
<proteinExistence type="inferred from homology"/>
<keyword evidence="2 12" id="KW-0639">Primosome</keyword>
<dbReference type="GO" id="GO:1990077">
    <property type="term" value="C:primosome complex"/>
    <property type="evidence" value="ECO:0007669"/>
    <property type="project" value="UniProtKB-UniRule"/>
</dbReference>
<evidence type="ECO:0000256" key="11">
    <source>
        <dbReference type="NCBIfam" id="TIGR00665"/>
    </source>
</evidence>
<dbReference type="GO" id="GO:0016887">
    <property type="term" value="F:ATP hydrolysis activity"/>
    <property type="evidence" value="ECO:0007669"/>
    <property type="project" value="RHEA"/>
</dbReference>